<keyword evidence="1" id="KW-1133">Transmembrane helix</keyword>
<keyword evidence="1" id="KW-0472">Membrane</keyword>
<keyword evidence="1" id="KW-0812">Transmembrane</keyword>
<dbReference type="AlphaFoldDB" id="X1MPH8"/>
<evidence type="ECO:0000256" key="1">
    <source>
        <dbReference type="SAM" id="Phobius"/>
    </source>
</evidence>
<gene>
    <name evidence="2" type="ORF">S06H3_45455</name>
</gene>
<dbReference type="EMBL" id="BARV01028382">
    <property type="protein sequence ID" value="GAI33532.1"/>
    <property type="molecule type" value="Genomic_DNA"/>
</dbReference>
<organism evidence="2">
    <name type="scientific">marine sediment metagenome</name>
    <dbReference type="NCBI Taxonomy" id="412755"/>
    <lineage>
        <taxon>unclassified sequences</taxon>
        <taxon>metagenomes</taxon>
        <taxon>ecological metagenomes</taxon>
    </lineage>
</organism>
<feature type="transmembrane region" description="Helical" evidence="1">
    <location>
        <begin position="21"/>
        <end position="40"/>
    </location>
</feature>
<evidence type="ECO:0000313" key="2">
    <source>
        <dbReference type="EMBL" id="GAI33532.1"/>
    </source>
</evidence>
<proteinExistence type="predicted"/>
<accession>X1MPH8</accession>
<name>X1MPH8_9ZZZZ</name>
<sequence length="58" mass="6519">MVIKFRDEELEMRGKRKALILKYDILPILVLSLCSLLTAADTAGKKASDDGFAYLIFL</sequence>
<comment type="caution">
    <text evidence="2">The sequence shown here is derived from an EMBL/GenBank/DDBJ whole genome shotgun (WGS) entry which is preliminary data.</text>
</comment>
<protein>
    <submittedName>
        <fullName evidence="2">Uncharacterized protein</fullName>
    </submittedName>
</protein>
<reference evidence="2" key="1">
    <citation type="journal article" date="2014" name="Front. Microbiol.">
        <title>High frequency of phylogenetically diverse reductive dehalogenase-homologous genes in deep subseafloor sedimentary metagenomes.</title>
        <authorList>
            <person name="Kawai M."/>
            <person name="Futagami T."/>
            <person name="Toyoda A."/>
            <person name="Takaki Y."/>
            <person name="Nishi S."/>
            <person name="Hori S."/>
            <person name="Arai W."/>
            <person name="Tsubouchi T."/>
            <person name="Morono Y."/>
            <person name="Uchiyama I."/>
            <person name="Ito T."/>
            <person name="Fujiyama A."/>
            <person name="Inagaki F."/>
            <person name="Takami H."/>
        </authorList>
    </citation>
    <scope>NUCLEOTIDE SEQUENCE</scope>
    <source>
        <strain evidence="2">Expedition CK06-06</strain>
    </source>
</reference>